<proteinExistence type="predicted"/>
<dbReference type="Proteomes" id="UP000492821">
    <property type="component" value="Unassembled WGS sequence"/>
</dbReference>
<protein>
    <submittedName>
        <fullName evidence="2">Myb_DNA-bind_5 domain-containing protein</fullName>
    </submittedName>
</protein>
<accession>A0A7E4V286</accession>
<dbReference type="AlphaFoldDB" id="A0A7E4V286"/>
<reference evidence="1" key="1">
    <citation type="journal article" date="2013" name="Genetics">
        <title>The draft genome and transcriptome of Panagrellus redivivus are shaped by the harsh demands of a free-living lifestyle.</title>
        <authorList>
            <person name="Srinivasan J."/>
            <person name="Dillman A.R."/>
            <person name="Macchietto M.G."/>
            <person name="Heikkinen L."/>
            <person name="Lakso M."/>
            <person name="Fracchia K.M."/>
            <person name="Antoshechkin I."/>
            <person name="Mortazavi A."/>
            <person name="Wong G."/>
            <person name="Sternberg P.W."/>
        </authorList>
    </citation>
    <scope>NUCLEOTIDE SEQUENCE [LARGE SCALE GENOMIC DNA]</scope>
    <source>
        <strain evidence="1">MT8872</strain>
    </source>
</reference>
<name>A0A7E4V286_PANRE</name>
<reference evidence="2" key="2">
    <citation type="submission" date="2020-10" db="UniProtKB">
        <authorList>
            <consortium name="WormBaseParasite"/>
        </authorList>
    </citation>
    <scope>IDENTIFICATION</scope>
</reference>
<evidence type="ECO:0000313" key="1">
    <source>
        <dbReference type="Proteomes" id="UP000492821"/>
    </source>
</evidence>
<evidence type="ECO:0000313" key="2">
    <source>
        <dbReference type="WBParaSite" id="Pan_g1533.t1"/>
    </source>
</evidence>
<organism evidence="1 2">
    <name type="scientific">Panagrellus redivivus</name>
    <name type="common">Microworm</name>
    <dbReference type="NCBI Taxonomy" id="6233"/>
    <lineage>
        <taxon>Eukaryota</taxon>
        <taxon>Metazoa</taxon>
        <taxon>Ecdysozoa</taxon>
        <taxon>Nematoda</taxon>
        <taxon>Chromadorea</taxon>
        <taxon>Rhabditida</taxon>
        <taxon>Tylenchina</taxon>
        <taxon>Panagrolaimomorpha</taxon>
        <taxon>Panagrolaimoidea</taxon>
        <taxon>Panagrolaimidae</taxon>
        <taxon>Panagrellus</taxon>
    </lineage>
</organism>
<keyword evidence="1" id="KW-1185">Reference proteome</keyword>
<sequence>MKSLSTRRSYHRKEEKLYFLEILDTHYRNLVTPAGMTTDWATVLKECHREGVLRDVTNPRYLSRTKWPQLIRTARTEFNSNRSPSAISKKVIAIVQKSDPSFCQSPGELLDDFFIQPPMDDLDYDFEDFPEYDADYLDGNGFEVEETVGEVVYALVNRVADENPDPDPRLEAEIVAVDADVDQNSAGIPNLVNELVTRVANGIPDEIHDFETQPLAIVATPEAEKTAHVEELTKDAVHSSTCCHCPAHLQALQAITEFNKAQTELVRLKIEKLRRQMI</sequence>
<dbReference type="WBParaSite" id="Pan_g1533.t1">
    <property type="protein sequence ID" value="Pan_g1533.t1"/>
    <property type="gene ID" value="Pan_g1533"/>
</dbReference>